<dbReference type="AlphaFoldDB" id="A0A239NEQ1"/>
<accession>A0A239NEQ1</accession>
<feature type="signal peptide" evidence="1">
    <location>
        <begin position="1"/>
        <end position="17"/>
    </location>
</feature>
<dbReference type="RefSeq" id="WP_245939292.1">
    <property type="nucleotide sequence ID" value="NZ_FZOF01000035.1"/>
</dbReference>
<dbReference type="Proteomes" id="UP000198280">
    <property type="component" value="Unassembled WGS sequence"/>
</dbReference>
<protein>
    <recommendedName>
        <fullName evidence="4">Lipoprotein</fullName>
    </recommendedName>
</protein>
<name>A0A239NEQ1_9ACTN</name>
<reference evidence="2 3" key="1">
    <citation type="submission" date="2017-06" db="EMBL/GenBank/DDBJ databases">
        <authorList>
            <person name="Kim H.J."/>
            <person name="Triplett B.A."/>
        </authorList>
    </citation>
    <scope>NUCLEOTIDE SEQUENCE [LARGE SCALE GENOMIC DNA]</scope>
    <source>
        <strain evidence="2 3">CGMCC 4.1858</strain>
    </source>
</reference>
<evidence type="ECO:0000313" key="2">
    <source>
        <dbReference type="EMBL" id="SNT53345.1"/>
    </source>
</evidence>
<keyword evidence="1" id="KW-0732">Signal</keyword>
<evidence type="ECO:0008006" key="4">
    <source>
        <dbReference type="Google" id="ProtNLM"/>
    </source>
</evidence>
<evidence type="ECO:0000256" key="1">
    <source>
        <dbReference type="SAM" id="SignalP"/>
    </source>
</evidence>
<dbReference type="PROSITE" id="PS51257">
    <property type="entry name" value="PROKAR_LIPOPROTEIN"/>
    <property type="match status" value="1"/>
</dbReference>
<dbReference type="EMBL" id="FZOF01000035">
    <property type="protein sequence ID" value="SNT53345.1"/>
    <property type="molecule type" value="Genomic_DNA"/>
</dbReference>
<proteinExistence type="predicted"/>
<keyword evidence="3" id="KW-1185">Reference proteome</keyword>
<gene>
    <name evidence="2" type="ORF">SAMN05216252_13522</name>
</gene>
<evidence type="ECO:0000313" key="3">
    <source>
        <dbReference type="Proteomes" id="UP000198280"/>
    </source>
</evidence>
<sequence length="312" mass="34534">MRRALMSLCAVTALVTAVVTGCGDGGDGAGDAQGRTRQDTGVRTPALTWRQEVRVNDALQRLTSRCMGRQGFIYQEERELTLQESRPVRFVQDDLAWARTYGYGSRVEAKSARLRERNANGTYRQDLPATRRALFDEALDGGDGARMLAAPMPNGGEIRKRIGGCTEEAERTLYGDPAEWFRTSKIALSANSLYAGPLMKDPQLTAAVRAWSACMREEGEPYPDPRAAQNGVRAAAVRLGAARADEAFAAERRTAVADADCARRTSLRAVATAREKHYLDRLPDRYVKDIDTYRSLGRQAYDRAVRIVPERD</sequence>
<feature type="chain" id="PRO_5038489561" description="Lipoprotein" evidence="1">
    <location>
        <begin position="18"/>
        <end position="312"/>
    </location>
</feature>
<organism evidence="2 3">
    <name type="scientific">Actinacidiphila glaucinigra</name>
    <dbReference type="NCBI Taxonomy" id="235986"/>
    <lineage>
        <taxon>Bacteria</taxon>
        <taxon>Bacillati</taxon>
        <taxon>Actinomycetota</taxon>
        <taxon>Actinomycetes</taxon>
        <taxon>Kitasatosporales</taxon>
        <taxon>Streptomycetaceae</taxon>
        <taxon>Actinacidiphila</taxon>
    </lineage>
</organism>